<keyword evidence="3" id="KW-1185">Reference proteome</keyword>
<reference evidence="2 3" key="1">
    <citation type="submission" date="2020-04" db="EMBL/GenBank/DDBJ databases">
        <authorList>
            <person name="Yoon J."/>
        </authorList>
    </citation>
    <scope>NUCLEOTIDE SEQUENCE [LARGE SCALE GENOMIC DNA]</scope>
    <source>
        <strain evidence="2 3">KMU-166</strain>
    </source>
</reference>
<dbReference type="Proteomes" id="UP000765845">
    <property type="component" value="Unassembled WGS sequence"/>
</dbReference>
<gene>
    <name evidence="2" type="ORF">HCU74_09905</name>
</gene>
<dbReference type="RefSeq" id="WP_168450276.1">
    <property type="nucleotide sequence ID" value="NZ_JAAWWK010000003.1"/>
</dbReference>
<evidence type="ECO:0000313" key="3">
    <source>
        <dbReference type="Proteomes" id="UP000765845"/>
    </source>
</evidence>
<dbReference type="SUPFAM" id="SSF53187">
    <property type="entry name" value="Zn-dependent exopeptidases"/>
    <property type="match status" value="1"/>
</dbReference>
<evidence type="ECO:0000259" key="1">
    <source>
        <dbReference type="Pfam" id="PF00246"/>
    </source>
</evidence>
<protein>
    <submittedName>
        <fullName evidence="2">DUF2817 domain-containing protein</fullName>
    </submittedName>
</protein>
<organism evidence="2 3">
    <name type="scientific">Spongiibacter thalassae</name>
    <dbReference type="NCBI Taxonomy" id="2721624"/>
    <lineage>
        <taxon>Bacteria</taxon>
        <taxon>Pseudomonadati</taxon>
        <taxon>Pseudomonadota</taxon>
        <taxon>Gammaproteobacteria</taxon>
        <taxon>Cellvibrionales</taxon>
        <taxon>Spongiibacteraceae</taxon>
        <taxon>Spongiibacter</taxon>
    </lineage>
</organism>
<dbReference type="EMBL" id="JAAWWK010000003">
    <property type="protein sequence ID" value="NKI17735.1"/>
    <property type="molecule type" value="Genomic_DNA"/>
</dbReference>
<proteinExistence type="predicted"/>
<name>A0ABX1GEV8_9GAMM</name>
<accession>A0ABX1GEV8</accession>
<dbReference type="Gene3D" id="3.40.630.10">
    <property type="entry name" value="Zn peptidases"/>
    <property type="match status" value="1"/>
</dbReference>
<dbReference type="Pfam" id="PF00246">
    <property type="entry name" value="Peptidase_M14"/>
    <property type="match status" value="1"/>
</dbReference>
<dbReference type="InterPro" id="IPR000834">
    <property type="entry name" value="Peptidase_M14"/>
</dbReference>
<feature type="domain" description="Peptidase M14" evidence="1">
    <location>
        <begin position="87"/>
        <end position="296"/>
    </location>
</feature>
<comment type="caution">
    <text evidence="2">The sequence shown here is derived from an EMBL/GenBank/DDBJ whole genome shotgun (WGS) entry which is preliminary data.</text>
</comment>
<evidence type="ECO:0000313" key="2">
    <source>
        <dbReference type="EMBL" id="NKI17735.1"/>
    </source>
</evidence>
<sequence length="385" mass="44028">MSALSSQPGQAPFCLPHTSETADNDGFIGPTLPTFTELMDECRGALHRRLGELLSVEQLCRNAGALIQSRTEAIVDVDEFRLPVVSLTIGNPDRAKSCLILTAGVHGVERIGTQVLLAWLESVVERCRWDAHWHMQFEEDIAIVAIPLVNPGGMLMDSRCNPNGVDLNRHAPIDAEDGAPFLLGGQRLWRKLPWYRGDWANYIEPEFSALQNIIYRYCRPGRLSVAIDFHSGFGLQDHIWIPFAYRKEPIDDIGNYTALKLLWERNFPHHNYSFGPQAMHYLSHGDMWDYFYLQCRDHGSRLLPLTLEMGSWLWVKKHPAQVFSFAGLFNPTVPHRHARVLRGHLILLDFFLAATRSSEQWISEGERDRQMAQVAQTLWYRNLEN</sequence>